<dbReference type="RefSeq" id="WP_200598371.1">
    <property type="nucleotide sequence ID" value="NZ_JAEPBG010000033.1"/>
</dbReference>
<evidence type="ECO:0000313" key="3">
    <source>
        <dbReference type="Proteomes" id="UP000622890"/>
    </source>
</evidence>
<dbReference type="EMBL" id="JAEPBG010000033">
    <property type="protein sequence ID" value="MBK4739002.1"/>
    <property type="molecule type" value="Genomic_DNA"/>
</dbReference>
<proteinExistence type="predicted"/>
<accession>A0A934W8S5</accession>
<feature type="signal peptide" evidence="1">
    <location>
        <begin position="1"/>
        <end position="22"/>
    </location>
</feature>
<keyword evidence="3" id="KW-1185">Reference proteome</keyword>
<evidence type="ECO:0000256" key="1">
    <source>
        <dbReference type="SAM" id="SignalP"/>
    </source>
</evidence>
<organism evidence="2 3">
    <name type="scientific">Noviherbaspirillum pedocola</name>
    <dbReference type="NCBI Taxonomy" id="2801341"/>
    <lineage>
        <taxon>Bacteria</taxon>
        <taxon>Pseudomonadati</taxon>
        <taxon>Pseudomonadota</taxon>
        <taxon>Betaproteobacteria</taxon>
        <taxon>Burkholderiales</taxon>
        <taxon>Oxalobacteraceae</taxon>
        <taxon>Noviherbaspirillum</taxon>
    </lineage>
</organism>
<dbReference type="NCBIfam" id="TIGR02913">
    <property type="entry name" value="HAF_rpt"/>
    <property type="match status" value="5"/>
</dbReference>
<gene>
    <name evidence="2" type="ORF">JJB74_30690</name>
</gene>
<sequence length="368" mass="37402">MKFRAVPALVAALAGGMGLAQAGPQPALHYAATSQVGDANAAQAWRITEIPTLGGAMATATGINDGGAVVGWSQKAGAGPRGPIHPYLYQRGRLTDLGTLNGGPDSNFNAYAAGINAGGTVVGNSNSGSTRTQAFVYSNGTMTAIGSTIESQANAISNNGYIAGSGFVPSDNPGQHAFVYRNGSLTDIGTLGGPTSIAYAVNDSGMAAGASDFDASSISHAFLYRDGAMIDLNPFEGRYSAAIGMNNLGQVVGYGASASGTYHAFLYADSRAIDLHNALGAMPNAQSLAQAINDAGEIVGVTFADGGSWSAFLYCQGNVTRLEALPAVKRAGWTQLNPVAINKNGDIAGTGTIRGNSRPFLLSRNGGR</sequence>
<dbReference type="InterPro" id="IPR014262">
    <property type="entry name" value="HAF_rpt"/>
</dbReference>
<comment type="caution">
    <text evidence="2">The sequence shown here is derived from an EMBL/GenBank/DDBJ whole genome shotgun (WGS) entry which is preliminary data.</text>
</comment>
<dbReference type="Proteomes" id="UP000622890">
    <property type="component" value="Unassembled WGS sequence"/>
</dbReference>
<dbReference type="AlphaFoldDB" id="A0A934W8S5"/>
<evidence type="ECO:0008006" key="4">
    <source>
        <dbReference type="Google" id="ProtNLM"/>
    </source>
</evidence>
<keyword evidence="1" id="KW-0732">Signal</keyword>
<evidence type="ECO:0000313" key="2">
    <source>
        <dbReference type="EMBL" id="MBK4739002.1"/>
    </source>
</evidence>
<name>A0A934W8S5_9BURK</name>
<reference evidence="2" key="1">
    <citation type="submission" date="2021-01" db="EMBL/GenBank/DDBJ databases">
        <title>Genome sequence of strain Noviherbaspirillum sp. DKR-6.</title>
        <authorList>
            <person name="Chaudhary D.K."/>
        </authorList>
    </citation>
    <scope>NUCLEOTIDE SEQUENCE</scope>
    <source>
        <strain evidence="2">DKR-6</strain>
    </source>
</reference>
<feature type="chain" id="PRO_5037527346" description="HAF repeat-containing protein" evidence="1">
    <location>
        <begin position="23"/>
        <end position="368"/>
    </location>
</feature>
<protein>
    <recommendedName>
        <fullName evidence="4">HAF repeat-containing protein</fullName>
    </recommendedName>
</protein>